<protein>
    <recommendedName>
        <fullName evidence="3">DUF4283 domain-containing protein</fullName>
    </recommendedName>
</protein>
<dbReference type="AlphaFoldDB" id="A0A438HLX9"/>
<dbReference type="Proteomes" id="UP000288805">
    <property type="component" value="Unassembled WGS sequence"/>
</dbReference>
<organism evidence="1 2">
    <name type="scientific">Vitis vinifera</name>
    <name type="common">Grape</name>
    <dbReference type="NCBI Taxonomy" id="29760"/>
    <lineage>
        <taxon>Eukaryota</taxon>
        <taxon>Viridiplantae</taxon>
        <taxon>Streptophyta</taxon>
        <taxon>Embryophyta</taxon>
        <taxon>Tracheophyta</taxon>
        <taxon>Spermatophyta</taxon>
        <taxon>Magnoliopsida</taxon>
        <taxon>eudicotyledons</taxon>
        <taxon>Gunneridae</taxon>
        <taxon>Pentapetalae</taxon>
        <taxon>rosids</taxon>
        <taxon>Vitales</taxon>
        <taxon>Vitaceae</taxon>
        <taxon>Viteae</taxon>
        <taxon>Vitis</taxon>
    </lineage>
</organism>
<dbReference type="InterPro" id="IPR036691">
    <property type="entry name" value="Endo/exonu/phosph_ase_sf"/>
</dbReference>
<proteinExistence type="predicted"/>
<comment type="caution">
    <text evidence="1">The sequence shown here is derived from an EMBL/GenBank/DDBJ whole genome shotgun (WGS) entry which is preliminary data.</text>
</comment>
<evidence type="ECO:0000313" key="1">
    <source>
        <dbReference type="EMBL" id="RVW85462.1"/>
    </source>
</evidence>
<name>A0A438HLX9_VITVI</name>
<evidence type="ECO:0000313" key="2">
    <source>
        <dbReference type="Proteomes" id="UP000288805"/>
    </source>
</evidence>
<dbReference type="SUPFAM" id="SSF56219">
    <property type="entry name" value="DNase I-like"/>
    <property type="match status" value="1"/>
</dbReference>
<reference evidence="1 2" key="1">
    <citation type="journal article" date="2018" name="PLoS Genet.">
        <title>Population sequencing reveals clonal diversity and ancestral inbreeding in the grapevine cultivar Chardonnay.</title>
        <authorList>
            <person name="Roach M.J."/>
            <person name="Johnson D.L."/>
            <person name="Bohlmann J."/>
            <person name="van Vuuren H.J."/>
            <person name="Jones S.J."/>
            <person name="Pretorius I.S."/>
            <person name="Schmidt S.A."/>
            <person name="Borneman A.R."/>
        </authorList>
    </citation>
    <scope>NUCLEOTIDE SEQUENCE [LARGE SCALE GENOMIC DNA]</scope>
    <source>
        <strain evidence="2">cv. Chardonnay</strain>
        <tissue evidence="1">Leaf</tissue>
    </source>
</reference>
<evidence type="ECO:0008006" key="3">
    <source>
        <dbReference type="Google" id="ProtNLM"/>
    </source>
</evidence>
<accession>A0A438HLX9</accession>
<gene>
    <name evidence="1" type="ORF">CK203_038980</name>
</gene>
<sequence>MCHKSSKILKPWGGKTFRLKCSQFKGAAGGILVFWDNRVLDLVDLERGEYSISCRFKNREDGVLWVFIGVYGPVCQKEREDFWEELRAIGGRRVIFNNEEIFRIVKEFGAKGHSFGVLPRPVSDHFPILLNGGDENLRALKTILKTWNTEVFGFIKAKKGEALNQVVYWDEKEKVSALNMEECEARNEARESYKTWVLREQIS</sequence>
<dbReference type="EMBL" id="QGNW01000204">
    <property type="protein sequence ID" value="RVW85462.1"/>
    <property type="molecule type" value="Genomic_DNA"/>
</dbReference>